<dbReference type="GO" id="GO:0005634">
    <property type="term" value="C:nucleus"/>
    <property type="evidence" value="ECO:0007669"/>
    <property type="project" value="InterPro"/>
</dbReference>
<dbReference type="OMA" id="WRSCEVN"/>
<evidence type="ECO:0000313" key="3">
    <source>
        <dbReference type="Proteomes" id="UP000019132"/>
    </source>
</evidence>
<dbReference type="Gene3D" id="2.130.10.10">
    <property type="entry name" value="YVTN repeat-like/Quinoprotein amine dehydrogenase"/>
    <property type="match status" value="1"/>
</dbReference>
<proteinExistence type="predicted"/>
<name>K3WDN5_GLOUD</name>
<dbReference type="STRING" id="431595.K3WDN5"/>
<dbReference type="SUPFAM" id="SSF101908">
    <property type="entry name" value="Putative isomerase YbhE"/>
    <property type="match status" value="1"/>
</dbReference>
<sequence length="427" mass="47063">MRQASDLESADMLRLEVVPTHVAQLDGKILPNAHAIGDVDCDDATELIFGSITGTIAMFKVEADRLVKWRWCSVDGSVTAICVDVSANDARIFVATAEGSCFVFQFTESGDEFRPSSEFRVSLNVCDLAVLDGDLVVGTRDGGLYTYRADANALGGYKQLEKFEIKREIESFQLLNAAAESSSSSQLLVRCTSGEWFHITTLSEQQKKRTVQVWKRPAQEEDVAYIVDGIQTPSGESQIALASIAGKITVLSAAHEKQWTLKLPVAVVAIDKLSLANPSTKTHNDVLVACTWSGRVYVMHDSNAVLHFRMLYPASFMFCADIYKNLEKSERFLVGISTSGVIFVFRDLERTLAQAMTKLDTIRQSELFLQVDTDEKRREIFTRLTQKQTKDGSSLLAAELLADKPNPTIEDIVQFAVASTPAPLGLS</sequence>
<reference evidence="2" key="3">
    <citation type="submission" date="2015-02" db="UniProtKB">
        <authorList>
            <consortium name="EnsemblProtists"/>
        </authorList>
    </citation>
    <scope>IDENTIFICATION</scope>
    <source>
        <strain evidence="2">DAOM BR144</strain>
    </source>
</reference>
<dbReference type="GO" id="GO:0032006">
    <property type="term" value="P:regulation of TOR signaling"/>
    <property type="evidence" value="ECO:0007669"/>
    <property type="project" value="TreeGrafter"/>
</dbReference>
<dbReference type="InterPro" id="IPR031793">
    <property type="entry name" value="KICSTOR_ITFG2"/>
</dbReference>
<dbReference type="eggNOG" id="ENOG502RX3T">
    <property type="taxonomic scope" value="Eukaryota"/>
</dbReference>
<dbReference type="Pfam" id="PF15907">
    <property type="entry name" value="Itfg2"/>
    <property type="match status" value="1"/>
</dbReference>
<dbReference type="Proteomes" id="UP000019132">
    <property type="component" value="Unassembled WGS sequence"/>
</dbReference>
<evidence type="ECO:0000313" key="2">
    <source>
        <dbReference type="EnsemblProtists" id="PYU1_T003076"/>
    </source>
</evidence>
<dbReference type="GO" id="GO:0003676">
    <property type="term" value="F:nucleic acid binding"/>
    <property type="evidence" value="ECO:0007669"/>
    <property type="project" value="InterPro"/>
</dbReference>
<dbReference type="InterPro" id="IPR015943">
    <property type="entry name" value="WD40/YVTN_repeat-like_dom_sf"/>
</dbReference>
<feature type="domain" description="RSE1/DDB1/CPSF1 C-terminal" evidence="1">
    <location>
        <begin position="52"/>
        <end position="210"/>
    </location>
</feature>
<reference evidence="3" key="2">
    <citation type="submission" date="2010-04" db="EMBL/GenBank/DDBJ databases">
        <authorList>
            <person name="Buell R."/>
            <person name="Hamilton J."/>
            <person name="Hostetler J."/>
        </authorList>
    </citation>
    <scope>NUCLEOTIDE SEQUENCE [LARGE SCALE GENOMIC DNA]</scope>
    <source>
        <strain evidence="3">DAOM:BR144</strain>
    </source>
</reference>
<dbReference type="InterPro" id="IPR004871">
    <property type="entry name" value="RSE1/DDB1/CPSF1_C"/>
</dbReference>
<accession>K3WDN5</accession>
<dbReference type="HOGENOM" id="CLU_060225_0_0_1"/>
<dbReference type="PANTHER" id="PTHR16317">
    <property type="entry name" value="INTEGRIN ALPHA REPEAT DOMAIN-CONTAINING"/>
    <property type="match status" value="1"/>
</dbReference>
<dbReference type="EMBL" id="GL376628">
    <property type="status" value="NOT_ANNOTATED_CDS"/>
    <property type="molecule type" value="Genomic_DNA"/>
</dbReference>
<reference evidence="3" key="1">
    <citation type="journal article" date="2010" name="Genome Biol.">
        <title>Genome sequence of the necrotrophic plant pathogen Pythium ultimum reveals original pathogenicity mechanisms and effector repertoire.</title>
        <authorList>
            <person name="Levesque C.A."/>
            <person name="Brouwer H."/>
            <person name="Cano L."/>
            <person name="Hamilton J.P."/>
            <person name="Holt C."/>
            <person name="Huitema E."/>
            <person name="Raffaele S."/>
            <person name="Robideau G.P."/>
            <person name="Thines M."/>
            <person name="Win J."/>
            <person name="Zerillo M.M."/>
            <person name="Beakes G.W."/>
            <person name="Boore J.L."/>
            <person name="Busam D."/>
            <person name="Dumas B."/>
            <person name="Ferriera S."/>
            <person name="Fuerstenberg S.I."/>
            <person name="Gachon C.M."/>
            <person name="Gaulin E."/>
            <person name="Govers F."/>
            <person name="Grenville-Briggs L."/>
            <person name="Horner N."/>
            <person name="Hostetler J."/>
            <person name="Jiang R.H."/>
            <person name="Johnson J."/>
            <person name="Krajaejun T."/>
            <person name="Lin H."/>
            <person name="Meijer H.J."/>
            <person name="Moore B."/>
            <person name="Morris P."/>
            <person name="Phuntmart V."/>
            <person name="Puiu D."/>
            <person name="Shetty J."/>
            <person name="Stajich J.E."/>
            <person name="Tripathy S."/>
            <person name="Wawra S."/>
            <person name="van West P."/>
            <person name="Whitty B.R."/>
            <person name="Coutinho P.M."/>
            <person name="Henrissat B."/>
            <person name="Martin F."/>
            <person name="Thomas P.D."/>
            <person name="Tyler B.M."/>
            <person name="De Vries R.P."/>
            <person name="Kamoun S."/>
            <person name="Yandell M."/>
            <person name="Tisserat N."/>
            <person name="Buell C.R."/>
        </authorList>
    </citation>
    <scope>NUCLEOTIDE SEQUENCE</scope>
    <source>
        <strain evidence="3">DAOM:BR144</strain>
    </source>
</reference>
<dbReference type="EnsemblProtists" id="PYU1_T003076">
    <property type="protein sequence ID" value="PYU1_T003076"/>
    <property type="gene ID" value="PYU1_G003072"/>
</dbReference>
<dbReference type="InParanoid" id="K3WDN5"/>
<dbReference type="AlphaFoldDB" id="K3WDN5"/>
<protein>
    <recommendedName>
        <fullName evidence="1">RSE1/DDB1/CPSF1 C-terminal domain-containing protein</fullName>
    </recommendedName>
</protein>
<evidence type="ECO:0000259" key="1">
    <source>
        <dbReference type="Pfam" id="PF03178"/>
    </source>
</evidence>
<keyword evidence="3" id="KW-1185">Reference proteome</keyword>
<organism evidence="2 3">
    <name type="scientific">Globisporangium ultimum (strain ATCC 200006 / CBS 805.95 / DAOM BR144)</name>
    <name type="common">Pythium ultimum</name>
    <dbReference type="NCBI Taxonomy" id="431595"/>
    <lineage>
        <taxon>Eukaryota</taxon>
        <taxon>Sar</taxon>
        <taxon>Stramenopiles</taxon>
        <taxon>Oomycota</taxon>
        <taxon>Peronosporomycetes</taxon>
        <taxon>Pythiales</taxon>
        <taxon>Pythiaceae</taxon>
        <taxon>Globisporangium</taxon>
    </lineage>
</organism>
<dbReference type="PANTHER" id="PTHR16317:SF1">
    <property type="entry name" value="KICSTOR COMPLEX PROTEIN ITFG2"/>
    <property type="match status" value="1"/>
</dbReference>
<dbReference type="VEuPathDB" id="FungiDB:PYU1_G003072"/>
<dbReference type="Pfam" id="PF03178">
    <property type="entry name" value="CPSF_A"/>
    <property type="match status" value="1"/>
</dbReference>